<evidence type="ECO:0000256" key="1">
    <source>
        <dbReference type="SAM" id="Phobius"/>
    </source>
</evidence>
<keyword evidence="1" id="KW-0472">Membrane</keyword>
<keyword evidence="1" id="KW-0812">Transmembrane</keyword>
<organism evidence="2">
    <name type="scientific">Thermofilum pendens</name>
    <dbReference type="NCBI Taxonomy" id="2269"/>
    <lineage>
        <taxon>Archaea</taxon>
        <taxon>Thermoproteota</taxon>
        <taxon>Thermoprotei</taxon>
        <taxon>Thermofilales</taxon>
        <taxon>Thermofilaceae</taxon>
        <taxon>Thermofilum</taxon>
    </lineage>
</organism>
<dbReference type="EMBL" id="DSKP01000147">
    <property type="protein sequence ID" value="HEB48964.1"/>
    <property type="molecule type" value="Genomic_DNA"/>
</dbReference>
<protein>
    <submittedName>
        <fullName evidence="2">Uncharacterized protein</fullName>
    </submittedName>
</protein>
<dbReference type="InterPro" id="IPR017195">
    <property type="entry name" value="ABC_thiamin-permease_prd"/>
</dbReference>
<gene>
    <name evidence="2" type="ORF">ENP77_04145</name>
</gene>
<proteinExistence type="predicted"/>
<feature type="transmembrane region" description="Helical" evidence="1">
    <location>
        <begin position="99"/>
        <end position="121"/>
    </location>
</feature>
<name>A0A7C1T716_THEPE</name>
<comment type="caution">
    <text evidence="2">The sequence shown here is derived from an EMBL/GenBank/DDBJ whole genome shotgun (WGS) entry which is preliminary data.</text>
</comment>
<reference evidence="2" key="1">
    <citation type="journal article" date="2020" name="mSystems">
        <title>Genome- and Community-Level Interaction Insights into Carbon Utilization and Element Cycling Functions of Hydrothermarchaeota in Hydrothermal Sediment.</title>
        <authorList>
            <person name="Zhou Z."/>
            <person name="Liu Y."/>
            <person name="Xu W."/>
            <person name="Pan J."/>
            <person name="Luo Z.H."/>
            <person name="Li M."/>
        </authorList>
    </citation>
    <scope>NUCLEOTIDE SEQUENCE [LARGE SCALE GENOMIC DNA]</scope>
    <source>
        <strain evidence="2">SpSt-25</strain>
    </source>
</reference>
<feature type="transmembrane region" description="Helical" evidence="1">
    <location>
        <begin position="70"/>
        <end position="92"/>
    </location>
</feature>
<dbReference type="AlphaFoldDB" id="A0A7C1T716"/>
<dbReference type="Pfam" id="PF09819">
    <property type="entry name" value="ABC_cobalt"/>
    <property type="match status" value="1"/>
</dbReference>
<feature type="transmembrane region" description="Helical" evidence="1">
    <location>
        <begin position="133"/>
        <end position="153"/>
    </location>
</feature>
<feature type="transmembrane region" description="Helical" evidence="1">
    <location>
        <begin position="173"/>
        <end position="190"/>
    </location>
</feature>
<feature type="transmembrane region" description="Helical" evidence="1">
    <location>
        <begin position="210"/>
        <end position="231"/>
    </location>
</feature>
<keyword evidence="1" id="KW-1133">Transmembrane helix</keyword>
<sequence length="255" mass="27993">MQHNSVILPLPQDSVSPGNSRSYISAVRCVITELYTFRDKNPPLRENFITWSFGITSVSGAKQKLTTVELTFTAVLSALVGAVFLFWSNVVWDLAKLTLGLLFTPIIYGMWFIGATLPAYIIRKPGIALLGEFLAAVFELAYGTQFASTVLLYGFMQGLMTELVLLATRYRRWGWATMMAAGAAPALWAAPADTLLYAITAPLTYEQCLVFWSLYFVSGALIAGALVKALVDYVARSSSMLDFFAVGRELKGVPQ</sequence>
<accession>A0A7C1T716</accession>
<evidence type="ECO:0000313" key="2">
    <source>
        <dbReference type="EMBL" id="HEB48964.1"/>
    </source>
</evidence>